<name>A0ABN8QQI5_9CNID</name>
<evidence type="ECO:0000313" key="2">
    <source>
        <dbReference type="EMBL" id="CAH3167041.1"/>
    </source>
</evidence>
<accession>A0ABN8QQI5</accession>
<gene>
    <name evidence="2" type="ORF">PLOB_00008015</name>
</gene>
<dbReference type="Proteomes" id="UP001159405">
    <property type="component" value="Unassembled WGS sequence"/>
</dbReference>
<keyword evidence="1" id="KW-0233">DNA recombination</keyword>
<proteinExistence type="predicted"/>
<protein>
    <recommendedName>
        <fullName evidence="4">Ndc10 domain-containing protein</fullName>
    </recommendedName>
</protein>
<reference evidence="2 3" key="1">
    <citation type="submission" date="2022-05" db="EMBL/GenBank/DDBJ databases">
        <authorList>
            <consortium name="Genoscope - CEA"/>
            <person name="William W."/>
        </authorList>
    </citation>
    <scope>NUCLEOTIDE SEQUENCE [LARGE SCALE GENOMIC DNA]</scope>
</reference>
<sequence length="125" mass="14301">MELRKEPMSYSRASELIKRELQKEELDPKLYGVNSLRAGGASAAAALGVPDRLFQRQGEWRSERSKKNYIQESMESLLTVTNTIQARELIRHLWLNFHLVQIYQTLSDIVLGGTFSMNCVQTSRA</sequence>
<evidence type="ECO:0000256" key="1">
    <source>
        <dbReference type="ARBA" id="ARBA00023172"/>
    </source>
</evidence>
<dbReference type="PANTHER" id="PTHR34605:SF4">
    <property type="entry name" value="DNA ADENINE METHYLTRANSFERASE"/>
    <property type="match status" value="1"/>
</dbReference>
<dbReference type="PANTHER" id="PTHR34605">
    <property type="entry name" value="PHAGE_INTEGRASE DOMAIN-CONTAINING PROTEIN"/>
    <property type="match status" value="1"/>
</dbReference>
<dbReference type="InterPro" id="IPR013762">
    <property type="entry name" value="Integrase-like_cat_sf"/>
</dbReference>
<evidence type="ECO:0000313" key="3">
    <source>
        <dbReference type="Proteomes" id="UP001159405"/>
    </source>
</evidence>
<keyword evidence="3" id="KW-1185">Reference proteome</keyword>
<evidence type="ECO:0008006" key="4">
    <source>
        <dbReference type="Google" id="ProtNLM"/>
    </source>
</evidence>
<dbReference type="InterPro" id="IPR011010">
    <property type="entry name" value="DNA_brk_join_enz"/>
</dbReference>
<dbReference type="EMBL" id="CALNXK010000139">
    <property type="protein sequence ID" value="CAH3167041.1"/>
    <property type="molecule type" value="Genomic_DNA"/>
</dbReference>
<dbReference type="InterPro" id="IPR052925">
    <property type="entry name" value="Phage_Integrase-like_Recomb"/>
</dbReference>
<comment type="caution">
    <text evidence="2">The sequence shown here is derived from an EMBL/GenBank/DDBJ whole genome shotgun (WGS) entry which is preliminary data.</text>
</comment>
<dbReference type="Gene3D" id="1.10.443.10">
    <property type="entry name" value="Intergrase catalytic core"/>
    <property type="match status" value="1"/>
</dbReference>
<organism evidence="2 3">
    <name type="scientific">Porites lobata</name>
    <dbReference type="NCBI Taxonomy" id="104759"/>
    <lineage>
        <taxon>Eukaryota</taxon>
        <taxon>Metazoa</taxon>
        <taxon>Cnidaria</taxon>
        <taxon>Anthozoa</taxon>
        <taxon>Hexacorallia</taxon>
        <taxon>Scleractinia</taxon>
        <taxon>Fungiina</taxon>
        <taxon>Poritidae</taxon>
        <taxon>Porites</taxon>
    </lineage>
</organism>
<dbReference type="SUPFAM" id="SSF56349">
    <property type="entry name" value="DNA breaking-rejoining enzymes"/>
    <property type="match status" value="1"/>
</dbReference>